<dbReference type="Gene3D" id="3.40.50.300">
    <property type="entry name" value="P-loop containing nucleotide triphosphate hydrolases"/>
    <property type="match status" value="2"/>
</dbReference>
<evidence type="ECO:0000313" key="15">
    <source>
        <dbReference type="EMBL" id="ROS04606.1"/>
    </source>
</evidence>
<feature type="domain" description="Helicase ATP-binding" evidence="12">
    <location>
        <begin position="35"/>
        <end position="206"/>
    </location>
</feature>
<dbReference type="GO" id="GO:0009266">
    <property type="term" value="P:response to temperature stimulus"/>
    <property type="evidence" value="ECO:0007669"/>
    <property type="project" value="UniProtKB-ARBA"/>
</dbReference>
<dbReference type="GO" id="GO:0005524">
    <property type="term" value="F:ATP binding"/>
    <property type="evidence" value="ECO:0007669"/>
    <property type="project" value="UniProtKB-KW"/>
</dbReference>
<comment type="catalytic activity">
    <reaction evidence="8">
        <text>ATP + H2O = ADP + phosphate + H(+)</text>
        <dbReference type="Rhea" id="RHEA:13065"/>
        <dbReference type="ChEBI" id="CHEBI:15377"/>
        <dbReference type="ChEBI" id="CHEBI:15378"/>
        <dbReference type="ChEBI" id="CHEBI:30616"/>
        <dbReference type="ChEBI" id="CHEBI:43474"/>
        <dbReference type="ChEBI" id="CHEBI:456216"/>
        <dbReference type="EC" id="3.6.4.13"/>
    </reaction>
</comment>
<gene>
    <name evidence="15" type="ORF">EDC56_0112</name>
</gene>
<dbReference type="PANTHER" id="PTHR47959:SF1">
    <property type="entry name" value="ATP-DEPENDENT RNA HELICASE DBPA"/>
    <property type="match status" value="1"/>
</dbReference>
<feature type="domain" description="DEAD-box RNA helicase Q" evidence="14">
    <location>
        <begin position="4"/>
        <end position="32"/>
    </location>
</feature>
<dbReference type="InterPro" id="IPR014001">
    <property type="entry name" value="Helicase_ATP-bd"/>
</dbReference>
<dbReference type="Pfam" id="PF00271">
    <property type="entry name" value="Helicase_C"/>
    <property type="match status" value="1"/>
</dbReference>
<evidence type="ECO:0000313" key="16">
    <source>
        <dbReference type="Proteomes" id="UP000275394"/>
    </source>
</evidence>
<dbReference type="FunFam" id="3.40.50.300:FF:000108">
    <property type="entry name" value="ATP-dependent RNA helicase RhlE"/>
    <property type="match status" value="1"/>
</dbReference>
<evidence type="ECO:0000259" key="13">
    <source>
        <dbReference type="PROSITE" id="PS51194"/>
    </source>
</evidence>
<dbReference type="GO" id="GO:0003676">
    <property type="term" value="F:nucleic acid binding"/>
    <property type="evidence" value="ECO:0007669"/>
    <property type="project" value="InterPro"/>
</dbReference>
<evidence type="ECO:0000256" key="6">
    <source>
        <dbReference type="ARBA" id="ARBA00022840"/>
    </source>
</evidence>
<evidence type="ECO:0000256" key="11">
    <source>
        <dbReference type="RuleBase" id="RU000492"/>
    </source>
</evidence>
<dbReference type="InterPro" id="IPR044742">
    <property type="entry name" value="DEAD/DEAH_RhlB"/>
</dbReference>
<organism evidence="15 16">
    <name type="scientific">Sinobacterium caligoides</name>
    <dbReference type="NCBI Taxonomy" id="933926"/>
    <lineage>
        <taxon>Bacteria</taxon>
        <taxon>Pseudomonadati</taxon>
        <taxon>Pseudomonadota</taxon>
        <taxon>Gammaproteobacteria</taxon>
        <taxon>Cellvibrionales</taxon>
        <taxon>Spongiibacteraceae</taxon>
        <taxon>Sinobacterium</taxon>
    </lineage>
</organism>
<keyword evidence="3 11" id="KW-0547">Nucleotide-binding</keyword>
<reference evidence="15 16" key="1">
    <citation type="submission" date="2018-11" db="EMBL/GenBank/DDBJ databases">
        <title>Genomic Encyclopedia of Type Strains, Phase IV (KMG-IV): sequencing the most valuable type-strain genomes for metagenomic binning, comparative biology and taxonomic classification.</title>
        <authorList>
            <person name="Goeker M."/>
        </authorList>
    </citation>
    <scope>NUCLEOTIDE SEQUENCE [LARGE SCALE GENOMIC DNA]</scope>
    <source>
        <strain evidence="15 16">DSM 100316</strain>
    </source>
</reference>
<dbReference type="InterPro" id="IPR050079">
    <property type="entry name" value="DEAD_box_RNA_helicase"/>
</dbReference>
<dbReference type="Proteomes" id="UP000275394">
    <property type="component" value="Unassembled WGS sequence"/>
</dbReference>
<dbReference type="PROSITE" id="PS51192">
    <property type="entry name" value="HELICASE_ATP_BIND_1"/>
    <property type="match status" value="1"/>
</dbReference>
<keyword evidence="2" id="KW-0963">Cytoplasm</keyword>
<dbReference type="Gene3D" id="3.30.70.330">
    <property type="match status" value="1"/>
</dbReference>
<feature type="short sequence motif" description="Q motif" evidence="10">
    <location>
        <begin position="4"/>
        <end position="32"/>
    </location>
</feature>
<evidence type="ECO:0000256" key="3">
    <source>
        <dbReference type="ARBA" id="ARBA00022741"/>
    </source>
</evidence>
<dbReference type="InterPro" id="IPR011545">
    <property type="entry name" value="DEAD/DEAH_box_helicase_dom"/>
</dbReference>
<dbReference type="PROSITE" id="PS51195">
    <property type="entry name" value="Q_MOTIF"/>
    <property type="match status" value="1"/>
</dbReference>
<dbReference type="CDD" id="cd18787">
    <property type="entry name" value="SF2_C_DEAD"/>
    <property type="match status" value="1"/>
</dbReference>
<dbReference type="InterPro" id="IPR005580">
    <property type="entry name" value="DbpA/CsdA_RNA-bd_dom"/>
</dbReference>
<dbReference type="GO" id="GO:0042255">
    <property type="term" value="P:ribosome assembly"/>
    <property type="evidence" value="ECO:0007669"/>
    <property type="project" value="UniProtKB-ARBA"/>
</dbReference>
<dbReference type="GO" id="GO:0003724">
    <property type="term" value="F:RNA helicase activity"/>
    <property type="evidence" value="ECO:0007669"/>
    <property type="project" value="UniProtKB-EC"/>
</dbReference>
<dbReference type="InterPro" id="IPR001650">
    <property type="entry name" value="Helicase_C-like"/>
</dbReference>
<comment type="caution">
    <text evidence="15">The sequence shown here is derived from an EMBL/GenBank/DDBJ whole genome shotgun (WGS) entry which is preliminary data.</text>
</comment>
<evidence type="ECO:0000259" key="12">
    <source>
        <dbReference type="PROSITE" id="PS51192"/>
    </source>
</evidence>
<evidence type="ECO:0000259" key="14">
    <source>
        <dbReference type="PROSITE" id="PS51195"/>
    </source>
</evidence>
<evidence type="ECO:0000256" key="5">
    <source>
        <dbReference type="ARBA" id="ARBA00022806"/>
    </source>
</evidence>
<keyword evidence="5 11" id="KW-0347">Helicase</keyword>
<dbReference type="PROSITE" id="PS00039">
    <property type="entry name" value="DEAD_ATP_HELICASE"/>
    <property type="match status" value="1"/>
</dbReference>
<evidence type="ECO:0000256" key="9">
    <source>
        <dbReference type="ARBA" id="ARBA00074363"/>
    </source>
</evidence>
<dbReference type="AlphaFoldDB" id="A0A3N2DXM7"/>
<evidence type="ECO:0000256" key="7">
    <source>
        <dbReference type="ARBA" id="ARBA00038437"/>
    </source>
</evidence>
<dbReference type="Pfam" id="PF03880">
    <property type="entry name" value="DbpA"/>
    <property type="match status" value="1"/>
</dbReference>
<protein>
    <recommendedName>
        <fullName evidence="9">DEAD-box ATP-dependent RNA helicase RhpA</fullName>
        <ecNumber evidence="1">3.6.4.13</ecNumber>
    </recommendedName>
</protein>
<evidence type="ECO:0000256" key="2">
    <source>
        <dbReference type="ARBA" id="ARBA00022490"/>
    </source>
</evidence>
<dbReference type="PANTHER" id="PTHR47959">
    <property type="entry name" value="ATP-DEPENDENT RNA HELICASE RHLE-RELATED"/>
    <property type="match status" value="1"/>
</dbReference>
<dbReference type="OrthoDB" id="9805696at2"/>
<comment type="similarity">
    <text evidence="7 11">Belongs to the DEAD box helicase family.</text>
</comment>
<keyword evidence="6 11" id="KW-0067">ATP-binding</keyword>
<dbReference type="InterPro" id="IPR012677">
    <property type="entry name" value="Nucleotide-bd_a/b_plait_sf"/>
</dbReference>
<proteinExistence type="inferred from homology"/>
<keyword evidence="16" id="KW-1185">Reference proteome</keyword>
<evidence type="ECO:0000256" key="10">
    <source>
        <dbReference type="PROSITE-ProRule" id="PRU00552"/>
    </source>
</evidence>
<dbReference type="SUPFAM" id="SSF52540">
    <property type="entry name" value="P-loop containing nucleoside triphosphate hydrolases"/>
    <property type="match status" value="1"/>
</dbReference>
<dbReference type="GO" id="GO:0005829">
    <property type="term" value="C:cytosol"/>
    <property type="evidence" value="ECO:0007669"/>
    <property type="project" value="TreeGrafter"/>
</dbReference>
<evidence type="ECO:0000256" key="1">
    <source>
        <dbReference type="ARBA" id="ARBA00012552"/>
    </source>
</evidence>
<dbReference type="GO" id="GO:0016787">
    <property type="term" value="F:hydrolase activity"/>
    <property type="evidence" value="ECO:0007669"/>
    <property type="project" value="UniProtKB-KW"/>
</dbReference>
<evidence type="ECO:0000256" key="4">
    <source>
        <dbReference type="ARBA" id="ARBA00022801"/>
    </source>
</evidence>
<dbReference type="InterPro" id="IPR000629">
    <property type="entry name" value="RNA-helicase_DEAD-box_CS"/>
</dbReference>
<name>A0A3N2DXM7_9GAMM</name>
<dbReference type="SMART" id="SM00490">
    <property type="entry name" value="HELICc"/>
    <property type="match status" value="1"/>
</dbReference>
<accession>A0A3N2DXM7</accession>
<dbReference type="SMART" id="SM00487">
    <property type="entry name" value="DEXDc"/>
    <property type="match status" value="1"/>
</dbReference>
<dbReference type="CDD" id="cd00268">
    <property type="entry name" value="DEADc"/>
    <property type="match status" value="1"/>
</dbReference>
<dbReference type="InterPro" id="IPR027417">
    <property type="entry name" value="P-loop_NTPase"/>
</dbReference>
<keyword evidence="4 11" id="KW-0378">Hydrolase</keyword>
<evidence type="ECO:0000256" key="8">
    <source>
        <dbReference type="ARBA" id="ARBA00047984"/>
    </source>
</evidence>
<dbReference type="EC" id="3.6.4.13" evidence="1"/>
<feature type="domain" description="Helicase C-terminal" evidence="13">
    <location>
        <begin position="216"/>
        <end position="376"/>
    </location>
</feature>
<dbReference type="Pfam" id="PF00270">
    <property type="entry name" value="DEAD"/>
    <property type="match status" value="1"/>
</dbReference>
<dbReference type="InterPro" id="IPR014014">
    <property type="entry name" value="RNA_helicase_DEAD_Q_motif"/>
</dbReference>
<dbReference type="NCBIfam" id="NF008744">
    <property type="entry name" value="PRK11776.1"/>
    <property type="match status" value="1"/>
</dbReference>
<sequence length="459" mass="50599">MTDTSFDSLPLNSAELSNLERLGYKEMTDIQQKSLPIALSGADLIAKAKTGSGKTAAFALPMLHKLNAKNYYIQTLVLCPTRELAQQVAEEIRRLARSQHNVKVLTLCGGQSIGPQIGSLEHGAHIIVGTPGRIQDHLRKNTLDLSRLTTLVLDEADRMLEMGFVDAVEAIAGHSPSSRQTMLFSATYPEKIEALSRRLMKDPQVVSVDAQHSDTHIEQLFVEVERKEKVNTLLKLLSHYQPNSTVVFCNTKQETKEVSHAIYQAGGSSVALHGDLEQRDRDQVLVRFSQASACVLVATDVAARGLDIDDLALVVNYDIPRDVEVYIHRVGRTGRAGKSGRAVCIYSPNEAYKLEAIEDYRKQPISYLDPTELDESKPLSRPEWISLELQAGKRDKIRPGDLLGALTAQGGIQGSAVGNIAIYPNVSYIAIAKSDANRALKMLTEGRIKGRRFRARKAH</sequence>
<dbReference type="EMBL" id="RKHR01000003">
    <property type="protein sequence ID" value="ROS04606.1"/>
    <property type="molecule type" value="Genomic_DNA"/>
</dbReference>
<dbReference type="PROSITE" id="PS51194">
    <property type="entry name" value="HELICASE_CTER"/>
    <property type="match status" value="1"/>
</dbReference>